<dbReference type="SUPFAM" id="SSF63829">
    <property type="entry name" value="Calcium-dependent phosphotriesterase"/>
    <property type="match status" value="1"/>
</dbReference>
<keyword evidence="3" id="KW-1185">Reference proteome</keyword>
<accession>A0A318Z584</accession>
<dbReference type="InterPro" id="IPR011042">
    <property type="entry name" value="6-blade_b-propeller_TolB-like"/>
</dbReference>
<evidence type="ECO:0000313" key="2">
    <source>
        <dbReference type="EMBL" id="PYH42266.1"/>
    </source>
</evidence>
<evidence type="ECO:0000256" key="1">
    <source>
        <dbReference type="SAM" id="SignalP"/>
    </source>
</evidence>
<dbReference type="AlphaFoldDB" id="A0A318Z584"/>
<evidence type="ECO:0000313" key="3">
    <source>
        <dbReference type="Proteomes" id="UP000248349"/>
    </source>
</evidence>
<dbReference type="RefSeq" id="XP_025428248.1">
    <property type="nucleotide sequence ID" value="XM_025578735.1"/>
</dbReference>
<gene>
    <name evidence="2" type="ORF">BP01DRAFT_405239</name>
</gene>
<name>A0A318Z584_9EURO</name>
<proteinExistence type="predicted"/>
<organism evidence="2 3">
    <name type="scientific">Aspergillus saccharolyticus JOP 1030-1</name>
    <dbReference type="NCBI Taxonomy" id="1450539"/>
    <lineage>
        <taxon>Eukaryota</taxon>
        <taxon>Fungi</taxon>
        <taxon>Dikarya</taxon>
        <taxon>Ascomycota</taxon>
        <taxon>Pezizomycotina</taxon>
        <taxon>Eurotiomycetes</taxon>
        <taxon>Eurotiomycetidae</taxon>
        <taxon>Eurotiales</taxon>
        <taxon>Aspergillaceae</taxon>
        <taxon>Aspergillus</taxon>
        <taxon>Aspergillus subgen. Circumdati</taxon>
    </lineage>
</organism>
<dbReference type="Proteomes" id="UP000248349">
    <property type="component" value="Unassembled WGS sequence"/>
</dbReference>
<keyword evidence="1" id="KW-0732">Signal</keyword>
<dbReference type="PANTHER" id="PTHR42060:SF1">
    <property type="entry name" value="NHL REPEAT-CONTAINING PROTEIN"/>
    <property type="match status" value="1"/>
</dbReference>
<dbReference type="InterPro" id="IPR052998">
    <property type="entry name" value="Hetero-Diels-Alderase-like"/>
</dbReference>
<feature type="chain" id="PRO_5016450023" evidence="1">
    <location>
        <begin position="22"/>
        <end position="335"/>
    </location>
</feature>
<dbReference type="GeneID" id="37079964"/>
<dbReference type="PANTHER" id="PTHR42060">
    <property type="entry name" value="NHL REPEAT-CONTAINING PROTEIN-RELATED"/>
    <property type="match status" value="1"/>
</dbReference>
<dbReference type="Gene3D" id="2.120.10.30">
    <property type="entry name" value="TolB, C-terminal domain"/>
    <property type="match status" value="1"/>
</dbReference>
<protein>
    <submittedName>
        <fullName evidence="2">Uncharacterized protein</fullName>
    </submittedName>
</protein>
<dbReference type="EMBL" id="KZ821253">
    <property type="protein sequence ID" value="PYH42266.1"/>
    <property type="molecule type" value="Genomic_DNA"/>
</dbReference>
<reference evidence="2 3" key="1">
    <citation type="submission" date="2016-12" db="EMBL/GenBank/DDBJ databases">
        <title>The genomes of Aspergillus section Nigri reveals drivers in fungal speciation.</title>
        <authorList>
            <consortium name="DOE Joint Genome Institute"/>
            <person name="Vesth T.C."/>
            <person name="Nybo J."/>
            <person name="Theobald S."/>
            <person name="Brandl J."/>
            <person name="Frisvad J.C."/>
            <person name="Nielsen K.F."/>
            <person name="Lyhne E.K."/>
            <person name="Kogle M.E."/>
            <person name="Kuo A."/>
            <person name="Riley R."/>
            <person name="Clum A."/>
            <person name="Nolan M."/>
            <person name="Lipzen A."/>
            <person name="Salamov A."/>
            <person name="Henrissat B."/>
            <person name="Wiebenga A."/>
            <person name="De Vries R.P."/>
            <person name="Grigoriev I.V."/>
            <person name="Mortensen U.H."/>
            <person name="Andersen M.R."/>
            <person name="Baker S.E."/>
        </authorList>
    </citation>
    <scope>NUCLEOTIDE SEQUENCE [LARGE SCALE GENOMIC DNA]</scope>
    <source>
        <strain evidence="2 3">JOP 1030-1</strain>
    </source>
</reference>
<feature type="signal peptide" evidence="1">
    <location>
        <begin position="1"/>
        <end position="21"/>
    </location>
</feature>
<sequence>MRFDLGLSANLALTLATTAAANRVRTVYQFKSNDTWLENVATRSNGIVLATEIGPPANLLAFDPSEKHPHKVVIRDFTSVLGLSGIAEGAHDVFYVAGANTTSDNISDPPTNATHVWRVDFNHNEQHPKIDLLCRPQAPTGFNGLTAMNETILLASASYQDSIFAINTETGYTWEAIKQESIMSMINGIKVSDGFVYWSAGGALYRAELHDNVTASTGQMIYQASAIDDFAISPDGFSLNSTYGSEYKFAYLATAAENSVEQVIFTKNGTFVGAEIIAGAVDSTEVAEPTGVFFGRGKDEINSIFVVTGGGSAVNVDVNGTDVAVGAQLLEIRLK</sequence>
<dbReference type="OrthoDB" id="9977941at2759"/>